<accession>A0AAE0XXR2</accession>
<evidence type="ECO:0000313" key="1">
    <source>
        <dbReference type="EMBL" id="KAK3724265.1"/>
    </source>
</evidence>
<name>A0AAE0XXR2_9GAST</name>
<organism evidence="1 2">
    <name type="scientific">Elysia crispata</name>
    <name type="common">lettuce slug</name>
    <dbReference type="NCBI Taxonomy" id="231223"/>
    <lineage>
        <taxon>Eukaryota</taxon>
        <taxon>Metazoa</taxon>
        <taxon>Spiralia</taxon>
        <taxon>Lophotrochozoa</taxon>
        <taxon>Mollusca</taxon>
        <taxon>Gastropoda</taxon>
        <taxon>Heterobranchia</taxon>
        <taxon>Euthyneura</taxon>
        <taxon>Panpulmonata</taxon>
        <taxon>Sacoglossa</taxon>
        <taxon>Placobranchoidea</taxon>
        <taxon>Plakobranchidae</taxon>
        <taxon>Elysia</taxon>
    </lineage>
</organism>
<protein>
    <submittedName>
        <fullName evidence="1">Uncharacterized protein</fullName>
    </submittedName>
</protein>
<dbReference type="EMBL" id="JAWDGP010007346">
    <property type="protein sequence ID" value="KAK3724265.1"/>
    <property type="molecule type" value="Genomic_DNA"/>
</dbReference>
<proteinExistence type="predicted"/>
<dbReference type="Proteomes" id="UP001283361">
    <property type="component" value="Unassembled WGS sequence"/>
</dbReference>
<dbReference type="AlphaFoldDB" id="A0AAE0XXR2"/>
<evidence type="ECO:0000313" key="2">
    <source>
        <dbReference type="Proteomes" id="UP001283361"/>
    </source>
</evidence>
<comment type="caution">
    <text evidence="1">The sequence shown here is derived from an EMBL/GenBank/DDBJ whole genome shotgun (WGS) entry which is preliminary data.</text>
</comment>
<reference evidence="1" key="1">
    <citation type="journal article" date="2023" name="G3 (Bethesda)">
        <title>A reference genome for the long-term kleptoplast-retaining sea slug Elysia crispata morphotype clarki.</title>
        <authorList>
            <person name="Eastman K.E."/>
            <person name="Pendleton A.L."/>
            <person name="Shaikh M.A."/>
            <person name="Suttiyut T."/>
            <person name="Ogas R."/>
            <person name="Tomko P."/>
            <person name="Gavelis G."/>
            <person name="Widhalm J.R."/>
            <person name="Wisecaver J.H."/>
        </authorList>
    </citation>
    <scope>NUCLEOTIDE SEQUENCE</scope>
    <source>
        <strain evidence="1">ECLA1</strain>
    </source>
</reference>
<keyword evidence="2" id="KW-1185">Reference proteome</keyword>
<sequence>MRIEYMQGLDINKVARYLSLAKMAPFGSIQAERHQVTICVPELSETGIGDNEPDVSEPSVTSTFVTEADARFSFLALQNDLCSCRTFKDLVKLASNSKALIPMSSFSLPPYVQETVFDVGIVYKTALGLRPAGLENLFPLPVLTGPDGNCAPGSLSLLCFGDQNHHIELVTNQFDNLC</sequence>
<gene>
    <name evidence="1" type="ORF">RRG08_043265</name>
</gene>